<feature type="domain" description="Rhodanese" evidence="1">
    <location>
        <begin position="41"/>
        <end position="89"/>
    </location>
</feature>
<protein>
    <recommendedName>
        <fullName evidence="1">Rhodanese domain-containing protein</fullName>
    </recommendedName>
</protein>
<organism evidence="2 3">
    <name type="scientific">candidate division WOR-1 bacterium RIFOXYC2_FULL_41_25</name>
    <dbReference type="NCBI Taxonomy" id="1802586"/>
    <lineage>
        <taxon>Bacteria</taxon>
        <taxon>Bacillati</taxon>
        <taxon>Saganbacteria</taxon>
    </lineage>
</organism>
<evidence type="ECO:0000313" key="3">
    <source>
        <dbReference type="Proteomes" id="UP000177309"/>
    </source>
</evidence>
<gene>
    <name evidence="2" type="ORF">A2462_00110</name>
</gene>
<dbReference type="AlphaFoldDB" id="A0A1F4TIE1"/>
<dbReference type="GO" id="GO:0000270">
    <property type="term" value="P:peptidoglycan metabolic process"/>
    <property type="evidence" value="ECO:0007669"/>
    <property type="project" value="TreeGrafter"/>
</dbReference>
<evidence type="ECO:0000259" key="1">
    <source>
        <dbReference type="PROSITE" id="PS50206"/>
    </source>
</evidence>
<dbReference type="PANTHER" id="PTHR30336:SF4">
    <property type="entry name" value="ENVELOPE BIOGENESIS FACTOR ELYC"/>
    <property type="match status" value="1"/>
</dbReference>
<dbReference type="InterPro" id="IPR014729">
    <property type="entry name" value="Rossmann-like_a/b/a_fold"/>
</dbReference>
<name>A0A1F4TIE1_UNCSA</name>
<dbReference type="InterPro" id="IPR003848">
    <property type="entry name" value="DUF218"/>
</dbReference>
<dbReference type="EMBL" id="MEUI01000050">
    <property type="protein sequence ID" value="OGC32454.1"/>
    <property type="molecule type" value="Genomic_DNA"/>
</dbReference>
<dbReference type="CDD" id="cd06259">
    <property type="entry name" value="YdcF-like"/>
    <property type="match status" value="1"/>
</dbReference>
<dbReference type="Pfam" id="PF02698">
    <property type="entry name" value="DUF218"/>
    <property type="match status" value="1"/>
</dbReference>
<dbReference type="PROSITE" id="PS50206">
    <property type="entry name" value="RHODANESE_3"/>
    <property type="match status" value="1"/>
</dbReference>
<reference evidence="2 3" key="1">
    <citation type="journal article" date="2016" name="Nat. Commun.">
        <title>Thousands of microbial genomes shed light on interconnected biogeochemical processes in an aquifer system.</title>
        <authorList>
            <person name="Anantharaman K."/>
            <person name="Brown C.T."/>
            <person name="Hug L.A."/>
            <person name="Sharon I."/>
            <person name="Castelle C.J."/>
            <person name="Probst A.J."/>
            <person name="Thomas B.C."/>
            <person name="Singh A."/>
            <person name="Wilkins M.J."/>
            <person name="Karaoz U."/>
            <person name="Brodie E.L."/>
            <person name="Williams K.H."/>
            <person name="Hubbard S.S."/>
            <person name="Banfield J.F."/>
        </authorList>
    </citation>
    <scope>NUCLEOTIDE SEQUENCE [LARGE SCALE GENOMIC DNA]</scope>
</reference>
<evidence type="ECO:0000313" key="2">
    <source>
        <dbReference type="EMBL" id="OGC32454.1"/>
    </source>
</evidence>
<dbReference type="GO" id="GO:0043164">
    <property type="term" value="P:Gram-negative-bacterium-type cell wall biogenesis"/>
    <property type="evidence" value="ECO:0007669"/>
    <property type="project" value="TreeGrafter"/>
</dbReference>
<proteinExistence type="predicted"/>
<dbReference type="Proteomes" id="UP000177309">
    <property type="component" value="Unassembled WGS sequence"/>
</dbReference>
<dbReference type="Gene3D" id="3.40.50.620">
    <property type="entry name" value="HUPs"/>
    <property type="match status" value="1"/>
</dbReference>
<dbReference type="GO" id="GO:0005886">
    <property type="term" value="C:plasma membrane"/>
    <property type="evidence" value="ECO:0007669"/>
    <property type="project" value="TreeGrafter"/>
</dbReference>
<dbReference type="InterPro" id="IPR051599">
    <property type="entry name" value="Cell_Envelope_Assoc"/>
</dbReference>
<sequence>MKKVFFRLFFILILVFGLYAFHPLFLHQLGSWLIVSDPLERADVIVVLGGEDGERVRAAVALYKQGYADKLLMSGGPLAWRLSYAQVMKAHAGFLGVPAKDVFMEQGSRSTLENAYFSLPIVRKNNFNKIILVTSPTHTRRAKQVFSKAFSEYGIKVLVYPVPNSKFKVPGWWQRHEDTQQVFREYSSLFYYWLKRY</sequence>
<accession>A0A1F4TIE1</accession>
<dbReference type="PANTHER" id="PTHR30336">
    <property type="entry name" value="INNER MEMBRANE PROTEIN, PROBABLE PERMEASE"/>
    <property type="match status" value="1"/>
</dbReference>
<comment type="caution">
    <text evidence="2">The sequence shown here is derived from an EMBL/GenBank/DDBJ whole genome shotgun (WGS) entry which is preliminary data.</text>
</comment>
<dbReference type="InterPro" id="IPR001763">
    <property type="entry name" value="Rhodanese-like_dom"/>
</dbReference>